<keyword evidence="1" id="KW-0472">Membrane</keyword>
<keyword evidence="1" id="KW-0812">Transmembrane</keyword>
<keyword evidence="3" id="KW-1185">Reference proteome</keyword>
<gene>
    <name evidence="2" type="ORF">FA13DRAFT_1796980</name>
</gene>
<dbReference type="Proteomes" id="UP000298030">
    <property type="component" value="Unassembled WGS sequence"/>
</dbReference>
<keyword evidence="1" id="KW-1133">Transmembrane helix</keyword>
<dbReference type="AlphaFoldDB" id="A0A4Y7SSE9"/>
<evidence type="ECO:0000313" key="3">
    <source>
        <dbReference type="Proteomes" id="UP000298030"/>
    </source>
</evidence>
<feature type="transmembrane region" description="Helical" evidence="1">
    <location>
        <begin position="152"/>
        <end position="174"/>
    </location>
</feature>
<proteinExistence type="predicted"/>
<comment type="caution">
    <text evidence="2">The sequence shown here is derived from an EMBL/GenBank/DDBJ whole genome shotgun (WGS) entry which is preliminary data.</text>
</comment>
<protein>
    <submittedName>
        <fullName evidence="2">Uncharacterized protein</fullName>
    </submittedName>
</protein>
<feature type="transmembrane region" description="Helical" evidence="1">
    <location>
        <begin position="318"/>
        <end position="348"/>
    </location>
</feature>
<reference evidence="2 3" key="1">
    <citation type="journal article" date="2019" name="Nat. Ecol. Evol.">
        <title>Megaphylogeny resolves global patterns of mushroom evolution.</title>
        <authorList>
            <person name="Varga T."/>
            <person name="Krizsan K."/>
            <person name="Foldi C."/>
            <person name="Dima B."/>
            <person name="Sanchez-Garcia M."/>
            <person name="Sanchez-Ramirez S."/>
            <person name="Szollosi G.J."/>
            <person name="Szarkandi J.G."/>
            <person name="Papp V."/>
            <person name="Albert L."/>
            <person name="Andreopoulos W."/>
            <person name="Angelini C."/>
            <person name="Antonin V."/>
            <person name="Barry K.W."/>
            <person name="Bougher N.L."/>
            <person name="Buchanan P."/>
            <person name="Buyck B."/>
            <person name="Bense V."/>
            <person name="Catcheside P."/>
            <person name="Chovatia M."/>
            <person name="Cooper J."/>
            <person name="Damon W."/>
            <person name="Desjardin D."/>
            <person name="Finy P."/>
            <person name="Geml J."/>
            <person name="Haridas S."/>
            <person name="Hughes K."/>
            <person name="Justo A."/>
            <person name="Karasinski D."/>
            <person name="Kautmanova I."/>
            <person name="Kiss B."/>
            <person name="Kocsube S."/>
            <person name="Kotiranta H."/>
            <person name="LaButti K.M."/>
            <person name="Lechner B.E."/>
            <person name="Liimatainen K."/>
            <person name="Lipzen A."/>
            <person name="Lukacs Z."/>
            <person name="Mihaltcheva S."/>
            <person name="Morgado L.N."/>
            <person name="Niskanen T."/>
            <person name="Noordeloos M.E."/>
            <person name="Ohm R.A."/>
            <person name="Ortiz-Santana B."/>
            <person name="Ovrebo C."/>
            <person name="Racz N."/>
            <person name="Riley R."/>
            <person name="Savchenko A."/>
            <person name="Shiryaev A."/>
            <person name="Soop K."/>
            <person name="Spirin V."/>
            <person name="Szebenyi C."/>
            <person name="Tomsovsky M."/>
            <person name="Tulloss R.E."/>
            <person name="Uehling J."/>
            <person name="Grigoriev I.V."/>
            <person name="Vagvolgyi C."/>
            <person name="Papp T."/>
            <person name="Martin F.M."/>
            <person name="Miettinen O."/>
            <person name="Hibbett D.S."/>
            <person name="Nagy L.G."/>
        </authorList>
    </citation>
    <scope>NUCLEOTIDE SEQUENCE [LARGE SCALE GENOMIC DNA]</scope>
    <source>
        <strain evidence="2 3">FP101781</strain>
    </source>
</reference>
<feature type="transmembrane region" description="Helical" evidence="1">
    <location>
        <begin position="72"/>
        <end position="96"/>
    </location>
</feature>
<feature type="transmembrane region" description="Helical" evidence="1">
    <location>
        <begin position="234"/>
        <end position="256"/>
    </location>
</feature>
<organism evidence="2 3">
    <name type="scientific">Coprinellus micaceus</name>
    <name type="common">Glistening ink-cap mushroom</name>
    <name type="synonym">Coprinus micaceus</name>
    <dbReference type="NCBI Taxonomy" id="71717"/>
    <lineage>
        <taxon>Eukaryota</taxon>
        <taxon>Fungi</taxon>
        <taxon>Dikarya</taxon>
        <taxon>Basidiomycota</taxon>
        <taxon>Agaricomycotina</taxon>
        <taxon>Agaricomycetes</taxon>
        <taxon>Agaricomycetidae</taxon>
        <taxon>Agaricales</taxon>
        <taxon>Agaricineae</taxon>
        <taxon>Psathyrellaceae</taxon>
        <taxon>Coprinellus</taxon>
    </lineage>
</organism>
<name>A0A4Y7SSE9_COPMI</name>
<accession>A0A4Y7SSE9</accession>
<feature type="transmembrane region" description="Helical" evidence="1">
    <location>
        <begin position="32"/>
        <end position="52"/>
    </location>
</feature>
<evidence type="ECO:0000313" key="2">
    <source>
        <dbReference type="EMBL" id="TEB24793.1"/>
    </source>
</evidence>
<dbReference type="EMBL" id="QPFP01000063">
    <property type="protein sequence ID" value="TEB24793.1"/>
    <property type="molecule type" value="Genomic_DNA"/>
</dbReference>
<evidence type="ECO:0000256" key="1">
    <source>
        <dbReference type="SAM" id="Phobius"/>
    </source>
</evidence>
<sequence>MAQPPFPGGPSLTHASTHGDILGPPPQKASTYLLISLIFAGPTCFLTFFSLFDTLFSHDGWPTCNPNYDNPLICGIPLVSPALAFITSLFVIVILYKLRRWMKSMVASTSQMPAAEGRSLSESTPLLGAVAQDEPPDSSEDAHGSPPLPHSLIAWTWLFAALWAVLSVHVLINVTVTIAPGSTWKPFIAREWCLLLPPHILQVWMLSITALELARLRSEGVQPVEINPPHQSSFVAKVQKMLVVSLILLSLSLILAEAHLTFFRLFVVTLIFDVTVLSAMDIRATRRPPTSTSAPSHYYTLEDPETGPIVLKPPRRTFFALVTACAGALALLWLAWSILTIIGATLSLLREALPDWEIIRLPIPDRGWAAWVWLEAVVDLWQGCALGSAALYSRKVVLARA</sequence>